<feature type="compositionally biased region" description="Basic and acidic residues" evidence="1">
    <location>
        <begin position="73"/>
        <end position="95"/>
    </location>
</feature>
<dbReference type="Proteomes" id="UP000297245">
    <property type="component" value="Unassembled WGS sequence"/>
</dbReference>
<reference evidence="3 4" key="1">
    <citation type="journal article" date="2019" name="Nat. Ecol. Evol.">
        <title>Megaphylogeny resolves global patterns of mushroom evolution.</title>
        <authorList>
            <person name="Varga T."/>
            <person name="Krizsan K."/>
            <person name="Foldi C."/>
            <person name="Dima B."/>
            <person name="Sanchez-Garcia M."/>
            <person name="Sanchez-Ramirez S."/>
            <person name="Szollosi G.J."/>
            <person name="Szarkandi J.G."/>
            <person name="Papp V."/>
            <person name="Albert L."/>
            <person name="Andreopoulos W."/>
            <person name="Angelini C."/>
            <person name="Antonin V."/>
            <person name="Barry K.W."/>
            <person name="Bougher N.L."/>
            <person name="Buchanan P."/>
            <person name="Buyck B."/>
            <person name="Bense V."/>
            <person name="Catcheside P."/>
            <person name="Chovatia M."/>
            <person name="Cooper J."/>
            <person name="Damon W."/>
            <person name="Desjardin D."/>
            <person name="Finy P."/>
            <person name="Geml J."/>
            <person name="Haridas S."/>
            <person name="Hughes K."/>
            <person name="Justo A."/>
            <person name="Karasinski D."/>
            <person name="Kautmanova I."/>
            <person name="Kiss B."/>
            <person name="Kocsube S."/>
            <person name="Kotiranta H."/>
            <person name="LaButti K.M."/>
            <person name="Lechner B.E."/>
            <person name="Liimatainen K."/>
            <person name="Lipzen A."/>
            <person name="Lukacs Z."/>
            <person name="Mihaltcheva S."/>
            <person name="Morgado L.N."/>
            <person name="Niskanen T."/>
            <person name="Noordeloos M.E."/>
            <person name="Ohm R.A."/>
            <person name="Ortiz-Santana B."/>
            <person name="Ovrebo C."/>
            <person name="Racz N."/>
            <person name="Riley R."/>
            <person name="Savchenko A."/>
            <person name="Shiryaev A."/>
            <person name="Soop K."/>
            <person name="Spirin V."/>
            <person name="Szebenyi C."/>
            <person name="Tomsovsky M."/>
            <person name="Tulloss R.E."/>
            <person name="Uehling J."/>
            <person name="Grigoriev I.V."/>
            <person name="Vagvolgyi C."/>
            <person name="Papp T."/>
            <person name="Martin F.M."/>
            <person name="Miettinen O."/>
            <person name="Hibbett D.S."/>
            <person name="Nagy L.G."/>
        </authorList>
    </citation>
    <scope>NUCLEOTIDE SEQUENCE [LARGE SCALE GENOMIC DNA]</scope>
    <source>
        <strain evidence="3 4">CBS 962.96</strain>
    </source>
</reference>
<dbReference type="PROSITE" id="PS00028">
    <property type="entry name" value="ZINC_FINGER_C2H2_1"/>
    <property type="match status" value="1"/>
</dbReference>
<evidence type="ECO:0000313" key="3">
    <source>
        <dbReference type="EMBL" id="THU89883.1"/>
    </source>
</evidence>
<name>A0A4S8LLR7_DENBC</name>
<gene>
    <name evidence="3" type="ORF">K435DRAFT_821260</name>
</gene>
<dbReference type="InterPro" id="IPR041078">
    <property type="entry name" value="Plavaka"/>
</dbReference>
<keyword evidence="4" id="KW-1185">Reference proteome</keyword>
<sequence>MSNDFACSGCSVSYKRINDLNLHWIKTNHPKCIKKSHRPKFSSQPFNSTPMISDKDEQDEPDQFVGDFFGQDYGDKDFPGFGTDKDDISSDKDNGEISGSDNDEPGYSLEPVWEPSRPQPAVVVESMDDDDMILTPPRRPPNVPLRNVPAHRDGIHVVKFGGQAGAAVSSSPNSGSQSFRNSSEGFNAYKASIQGSDRNQWAPFTSRMDWEVARWAKLRGTGSTAFDDLLAIKGVDEALGLSYRNSKELNHIIDSIPPRRPSFTREEVVIAGEAFDIYKRDILECIRALYGNPDHCKYMCFVPERHYAHANHTIRLFHDFHTGKWWWATQKAVEADKPGATIVPVILSSDKAQVTLFRNKSAYPVYLTIGNLPKEIRRKPSQQGQVLLAYLPTTRLEHIKNKVSRRQAVTNLFHSCMKNLLAPLETAGIDGVELQSGDGVVRRCHPILAAYVGDYPEQVLITTVFYGDCATCPTEKDELGDYPCREDFRSMADAVSAAKMIGTDVWTEHCFNSNIKPVQHPFWEDLPYTDIFRSITPDLLHQLYQGVMKHLIEWLSHICSAEEIDARVRRLPPSHGMRQFHKGITTLSRVSGAEHKQMCSFLLGLIIDIPSLSVHQSRKLLTATRSLLDFLYTASFPIHTTETLKSLDESLETFHIHKQIFVDLGAREHFNLPKLHSLAHYSRAIQLYDTTDNYNTETTERLHIDFTKDAYHATNHKDEYAQMTLWLERQEKVTYHATYIEWRSSCPPVSPPGLVSMQPIDMKCIYQQKFINFPSVKSVGLSKLEDTVENRGYGASQLTDALALTVLPFTSVPVWHSIKFINEDLYGKETLDVVLSRPRRYGADGQITQRFQFDVVMVKMKDSSLENEDLVRDMRLARVCAIFSISDKSLRTVLPSNLPPPKHLAYVEWFTKFNLNPDSITGLYRVKLQMKPDGTRAVSVIPASMIQRSINLFPKWDGPVHPSCTSEKMLDTCTTFFVNPFRNHHTYINIG</sequence>
<dbReference type="EMBL" id="ML179353">
    <property type="protein sequence ID" value="THU89883.1"/>
    <property type="molecule type" value="Genomic_DNA"/>
</dbReference>
<proteinExistence type="predicted"/>
<feature type="compositionally biased region" description="Polar residues" evidence="1">
    <location>
        <begin position="41"/>
        <end position="51"/>
    </location>
</feature>
<organism evidence="3 4">
    <name type="scientific">Dendrothele bispora (strain CBS 962.96)</name>
    <dbReference type="NCBI Taxonomy" id="1314807"/>
    <lineage>
        <taxon>Eukaryota</taxon>
        <taxon>Fungi</taxon>
        <taxon>Dikarya</taxon>
        <taxon>Basidiomycota</taxon>
        <taxon>Agaricomycotina</taxon>
        <taxon>Agaricomycetes</taxon>
        <taxon>Agaricomycetidae</taxon>
        <taxon>Agaricales</taxon>
        <taxon>Agaricales incertae sedis</taxon>
        <taxon>Dendrothele</taxon>
    </lineage>
</organism>
<accession>A0A4S8LLR7</accession>
<dbReference type="Pfam" id="PF18759">
    <property type="entry name" value="Plavaka"/>
    <property type="match status" value="1"/>
</dbReference>
<dbReference type="InterPro" id="IPR013087">
    <property type="entry name" value="Znf_C2H2_type"/>
</dbReference>
<feature type="domain" description="C2H2-type" evidence="2">
    <location>
        <begin position="7"/>
        <end position="29"/>
    </location>
</feature>
<evidence type="ECO:0000259" key="2">
    <source>
        <dbReference type="PROSITE" id="PS00028"/>
    </source>
</evidence>
<protein>
    <recommendedName>
        <fullName evidence="2">C2H2-type domain-containing protein</fullName>
    </recommendedName>
</protein>
<feature type="region of interest" description="Disordered" evidence="1">
    <location>
        <begin position="34"/>
        <end position="117"/>
    </location>
</feature>
<evidence type="ECO:0000313" key="4">
    <source>
        <dbReference type="Proteomes" id="UP000297245"/>
    </source>
</evidence>
<evidence type="ECO:0000256" key="1">
    <source>
        <dbReference type="SAM" id="MobiDB-lite"/>
    </source>
</evidence>
<dbReference type="OrthoDB" id="3232941at2759"/>
<dbReference type="AlphaFoldDB" id="A0A4S8LLR7"/>